<keyword evidence="3" id="KW-1185">Reference proteome</keyword>
<feature type="domain" description="PKD" evidence="1">
    <location>
        <begin position="125"/>
        <end position="180"/>
    </location>
</feature>
<dbReference type="Pfam" id="PF13585">
    <property type="entry name" value="CHU_C"/>
    <property type="match status" value="1"/>
</dbReference>
<dbReference type="Pfam" id="PF00801">
    <property type="entry name" value="PKD"/>
    <property type="match status" value="1"/>
</dbReference>
<dbReference type="InterPro" id="IPR044023">
    <property type="entry name" value="Ig_7"/>
</dbReference>
<dbReference type="Proteomes" id="UP000185924">
    <property type="component" value="Unassembled WGS sequence"/>
</dbReference>
<dbReference type="InterPro" id="IPR013783">
    <property type="entry name" value="Ig-like_fold"/>
</dbReference>
<evidence type="ECO:0000313" key="3">
    <source>
        <dbReference type="Proteomes" id="UP000185924"/>
    </source>
</evidence>
<reference evidence="3" key="1">
    <citation type="submission" date="2017-01" db="EMBL/GenBank/DDBJ databases">
        <authorList>
            <person name="Varghese N."/>
            <person name="Submissions S."/>
        </authorList>
    </citation>
    <scope>NUCLEOTIDE SEQUENCE [LARGE SCALE GENOMIC DNA]</scope>
    <source>
        <strain evidence="3">DM9</strain>
    </source>
</reference>
<dbReference type="PROSITE" id="PS50093">
    <property type="entry name" value="PKD"/>
    <property type="match status" value="3"/>
</dbReference>
<accession>A0A1N6ZE73</accession>
<dbReference type="Gene3D" id="2.60.40.740">
    <property type="match status" value="1"/>
</dbReference>
<name>A0A1N6ZE73_9BACT</name>
<dbReference type="EMBL" id="FTNM01000004">
    <property type="protein sequence ID" value="SIR25093.1"/>
    <property type="molecule type" value="Genomic_DNA"/>
</dbReference>
<dbReference type="InterPro" id="IPR026341">
    <property type="entry name" value="T9SS_type_B"/>
</dbReference>
<protein>
    <submittedName>
        <fullName evidence="2">Gliding motility-associated C-terminal domain-containing protein</fullName>
    </submittedName>
</protein>
<dbReference type="Pfam" id="PF19081">
    <property type="entry name" value="Ig_7"/>
    <property type="match status" value="3"/>
</dbReference>
<dbReference type="SMART" id="SM00089">
    <property type="entry name" value="PKD"/>
    <property type="match status" value="5"/>
</dbReference>
<feature type="domain" description="PKD" evidence="1">
    <location>
        <begin position="433"/>
        <end position="478"/>
    </location>
</feature>
<dbReference type="Pfam" id="PF18911">
    <property type="entry name" value="PKD_4"/>
    <property type="match status" value="1"/>
</dbReference>
<organism evidence="2 3">
    <name type="scientific">Pontibacter lucknowensis</name>
    <dbReference type="NCBI Taxonomy" id="1077936"/>
    <lineage>
        <taxon>Bacteria</taxon>
        <taxon>Pseudomonadati</taxon>
        <taxon>Bacteroidota</taxon>
        <taxon>Cytophagia</taxon>
        <taxon>Cytophagales</taxon>
        <taxon>Hymenobacteraceae</taxon>
        <taxon>Pontibacter</taxon>
    </lineage>
</organism>
<dbReference type="InterPro" id="IPR035986">
    <property type="entry name" value="PKD_dom_sf"/>
</dbReference>
<dbReference type="STRING" id="1077936.SAMN05421545_2932"/>
<sequence>MQPVQKSLTFVVLTLLYVLCFGTKTVAQSCTPIITISGSPSLCAEGETTLTATQAASYKWSNGATTQSITVTTAGTYTVTTTNEEGCTATSAPTRVSDRPDATIKDPLYDFTYCSYTGSANSFKLEVENASTTAASNTGYTISWGDGKSSTLGADFERTSHTYTAPGLYTITVTATDASGCEGTFTEKLFIGSNPGLGITSDGNNIDCAPVSYGFRITGVEGNSPHTVYTFQFDDGTAPYVFKHNELPADRILRHEFLESSKDKPNGFTLTGTAINQCNKSIATFTGIRISKGPIADFAIGNVCLNEPVRFQDKTKNGYDASARNDRYRVKWEIFPETGWKFSSGNGTTLSPNVVFNELGEYMVRLTAYPLDPNSTCLPTVMEQMIVVNDVPKAAFDLKPDGGVCAPSIFRAQNNSTGADLKYTWTVSAQEGWSFAEGTNANSVNPVFSFDKSGTYTVSLLASSFCSAVSTQETNITVIHKPLVSLPEAQTYCGPQTIAFTENNAAHQPVYDAQSGTISAYRWEVSGPGQVAYEGDTHAGSAYPTMRFTEPGTYEVKVTASNECGDSETAKQQITIDAIPVLELSAPKEFVCLNSGIMQLQASHQGGKWSGSDYVSADGQFNPAAVGAYTLIYTYRAGVCEVAENITVTVNDLPAAPSIQSVATLCPGSPALLQVLQAEGSVQWYDQPTGGNLLHEGNTYQTTALDKTTTFYAQTTVEGGCSSVRTPIKVDVYPATPVPVVAPVTLCGAGSSATLVAEGNAGAYEWFADAAATQPLEASRSFTAQNLPEGTTTFYVRGVTNGCYSPVVAATVTILPALDRNTLTEVAVICAGQSPALLTGSAPIGGNGIYTYRWEASVTGADTGFEIINGATAATYQAGTLNRTTWFRRTVLSAGCSHTSAPVAVTVTPVIDQNSVTAIAPICEDTEAPVLMGSEPTGGTGSYTYTWEFSTTGASNSFKAASGNNREQQYNPGALNTTTWFRRKVSSGTCQVHVSAAVKVTVVKPITMNFVSVQQSTICSGSTPSVIIGSMPQGGTDQKTYRWEMRSENGSFEPALGTNTGLNYTPQIKDKTMWYRRVVAGGPCGESVSNEIQILVQPAIEKNTIQIAGQPVICEGTSAATLTGAQPTGGNGSYTYRWLQNTTGPNTTFSPAPGNNTGQHYTSPATLTQTTWYIREVVSGECISNSDVVEVTVVGLPAAPAVAPVTVCEGSTATLTVNSHTTNTFRWYASASAQNHLSEGYSFETGVLQETTTFFVEAVNVNGCGSSERRPVTVTVNKRIDNNSLTASSAPICAGQRPNTLTGTTPTGGNGNYTYQWEASVTGAEAGFSPIAGATGASFQPEALEKTTWFRRVVLSGPCEAHTSSAVKVDVLPAISNNIITVEKRTICAGDVLQQLKGTVPTGGNGSYTYLWESSRDGQYFAAAAGTNNQPNYQAPAPLTERMWYRRVVYSAPCQQSVSAVLEIVVQPVISNNTITTQSHAVCAGDTPGELKGTRPTGGNEQPVYLWESRTEGTEFAPAAGNNTGMNYQPGQLTETTWFRRKVVAGECFNTSAEVRILVNAVIANNTISADQVICTGTAPAKLTGSQPTGGTGSYTFYWEAAGTDGVFRKVNSSASADLTVGILTSTTSFRRVVESGPCQQVSNVVTITVSPVISNNTIGLNQSIFRGQTPAPLSGTNPSGGAGAGTYTYLWESSHSQQGGYQPAAGINNGRHYTPGTLHESTWFRRRVSSVGCETTSDPVLIEVHKGVTNNNIYSDQVICAGNKPATLSGSVPVGGDGDFLYLWLASTKGAKTGFMTATGQSTGKDYSPAALTQSTWFRRVVLSGPTPDTSAAVFISVRPPMANNRISTSQTICYGTAPSLLVGTLPTGGSGNYNYSWESSTSGPDNGYTTAAGSNNGKDFQSAVLTQTTWFRRVVTSESCERLVSEVIKVTVTPLPDMPVASGQTICHSTKTTLAATGKGGRLEWFNQAKGGNPIHVGGSFTTPVLTSTTTYYVQEVASSCASERRAVTVTVPAPSANAGMDQTLMLGRTVQLQASGGETYSWSPAEGLNNPNIANPYAKPEKTTTYAVTVTNEAGCVSTDEVTITVQQLVYVPNTFTPNHDGVNDVWEILNIEQYPNCKVQVFNQWGNVVFSSQGYKLPWDGRQNGKELPIATYYYLIQLDNQEKPLSGSVTIVK</sequence>
<dbReference type="CDD" id="cd00146">
    <property type="entry name" value="PKD"/>
    <property type="match status" value="2"/>
</dbReference>
<dbReference type="NCBIfam" id="TIGR04131">
    <property type="entry name" value="Bac_Flav_CTERM"/>
    <property type="match status" value="1"/>
</dbReference>
<feature type="domain" description="PKD" evidence="1">
    <location>
        <begin position="512"/>
        <end position="576"/>
    </location>
</feature>
<dbReference type="OrthoDB" id="7794186at2"/>
<proteinExistence type="predicted"/>
<evidence type="ECO:0000313" key="2">
    <source>
        <dbReference type="EMBL" id="SIR25093.1"/>
    </source>
</evidence>
<dbReference type="InterPro" id="IPR000601">
    <property type="entry name" value="PKD_dom"/>
</dbReference>
<dbReference type="Gene3D" id="2.60.40.10">
    <property type="entry name" value="Immunoglobulins"/>
    <property type="match status" value="4"/>
</dbReference>
<evidence type="ECO:0000259" key="1">
    <source>
        <dbReference type="PROSITE" id="PS50093"/>
    </source>
</evidence>
<dbReference type="InterPro" id="IPR022409">
    <property type="entry name" value="PKD/Chitinase_dom"/>
</dbReference>
<gene>
    <name evidence="2" type="ORF">SAMN05421545_2932</name>
</gene>
<dbReference type="SUPFAM" id="SSF49299">
    <property type="entry name" value="PKD domain"/>
    <property type="match status" value="3"/>
</dbReference>
<dbReference type="RefSeq" id="WP_076422633.1">
    <property type="nucleotide sequence ID" value="NZ_FTNM01000004.1"/>
</dbReference>